<name>A0A5S5DJG4_9FLAO</name>
<comment type="caution">
    <text evidence="2">The sequence shown here is derived from an EMBL/GenBank/DDBJ whole genome shotgun (WGS) entry which is preliminary data.</text>
</comment>
<evidence type="ECO:0000313" key="3">
    <source>
        <dbReference type="Proteomes" id="UP000323136"/>
    </source>
</evidence>
<proteinExistence type="predicted"/>
<dbReference type="Proteomes" id="UP000323136">
    <property type="component" value="Unassembled WGS sequence"/>
</dbReference>
<dbReference type="AlphaFoldDB" id="A0A5S5DJG4"/>
<protein>
    <submittedName>
        <fullName evidence="2">Uncharacterized protein</fullName>
    </submittedName>
</protein>
<evidence type="ECO:0000256" key="1">
    <source>
        <dbReference type="SAM" id="Phobius"/>
    </source>
</evidence>
<keyword evidence="1" id="KW-0812">Transmembrane</keyword>
<dbReference type="RefSeq" id="WP_148871227.1">
    <property type="nucleotide sequence ID" value="NZ_VNIA01000009.1"/>
</dbReference>
<reference evidence="2 3" key="1">
    <citation type="submission" date="2019-07" db="EMBL/GenBank/DDBJ databases">
        <title>Genomic Encyclopedia of Type Strains, Phase IV (KMG-IV): sequencing the most valuable type-strain genomes for metagenomic binning, comparative biology and taxonomic classification.</title>
        <authorList>
            <person name="Goeker M."/>
        </authorList>
    </citation>
    <scope>NUCLEOTIDE SEQUENCE [LARGE SCALE GENOMIC DNA]</scope>
    <source>
        <strain evidence="2 3">DSM 18961</strain>
    </source>
</reference>
<keyword evidence="1" id="KW-1133">Transmembrane helix</keyword>
<sequence>MKNELENSVNYITQKTGRKSGFSVPKNYFNGIEDDFLVKLSEEQLPKKTTFDIPKDYFSNLENEILAKVSIKEPKVISFRDRIFKFIPLAAAASIVLFIGFYFLNNQNNSITFDDISSTDVENWYDSMLGYSNNTELAFAYDVSDFDESELSVVTINDDVIEDYFNSIDNSTLLNEIQ</sequence>
<keyword evidence="1" id="KW-0472">Membrane</keyword>
<accession>A0A5S5DJG4</accession>
<organism evidence="2 3">
    <name type="scientific">Tenacibaculum adriaticum</name>
    <dbReference type="NCBI Taxonomy" id="413713"/>
    <lineage>
        <taxon>Bacteria</taxon>
        <taxon>Pseudomonadati</taxon>
        <taxon>Bacteroidota</taxon>
        <taxon>Flavobacteriia</taxon>
        <taxon>Flavobacteriales</taxon>
        <taxon>Flavobacteriaceae</taxon>
        <taxon>Tenacibaculum</taxon>
    </lineage>
</organism>
<gene>
    <name evidence="2" type="ORF">C7447_10927</name>
</gene>
<evidence type="ECO:0000313" key="2">
    <source>
        <dbReference type="EMBL" id="TYP96090.1"/>
    </source>
</evidence>
<keyword evidence="3" id="KW-1185">Reference proteome</keyword>
<dbReference type="EMBL" id="VNIA01000009">
    <property type="protein sequence ID" value="TYP96090.1"/>
    <property type="molecule type" value="Genomic_DNA"/>
</dbReference>
<feature type="transmembrane region" description="Helical" evidence="1">
    <location>
        <begin position="83"/>
        <end position="104"/>
    </location>
</feature>
<dbReference type="OrthoDB" id="981524at2"/>